<feature type="transmembrane region" description="Helical" evidence="1">
    <location>
        <begin position="196"/>
        <end position="222"/>
    </location>
</feature>
<dbReference type="RefSeq" id="WP_318952670.1">
    <property type="nucleotide sequence ID" value="NZ_CP137555.1"/>
</dbReference>
<feature type="transmembrane region" description="Helical" evidence="1">
    <location>
        <begin position="263"/>
        <end position="280"/>
    </location>
</feature>
<feature type="transmembrane region" description="Helical" evidence="1">
    <location>
        <begin position="34"/>
        <end position="52"/>
    </location>
</feature>
<keyword evidence="1" id="KW-1133">Transmembrane helix</keyword>
<evidence type="ECO:0008006" key="4">
    <source>
        <dbReference type="Google" id="ProtNLM"/>
    </source>
</evidence>
<feature type="transmembrane region" description="Helical" evidence="1">
    <location>
        <begin position="151"/>
        <end position="176"/>
    </location>
</feature>
<proteinExistence type="predicted"/>
<gene>
    <name evidence="2" type="ORF">R5R33_10590</name>
</gene>
<dbReference type="AlphaFoldDB" id="A0AAU0MUP7"/>
<dbReference type="EMBL" id="CP137555">
    <property type="protein sequence ID" value="WOX04192.1"/>
    <property type="molecule type" value="Genomic_DNA"/>
</dbReference>
<keyword evidence="3" id="KW-1185">Reference proteome</keyword>
<evidence type="ECO:0000313" key="3">
    <source>
        <dbReference type="Proteomes" id="UP001302477"/>
    </source>
</evidence>
<name>A0AAU0MUP7_9GAMM</name>
<keyword evidence="1" id="KW-0812">Transmembrane</keyword>
<protein>
    <recommendedName>
        <fullName evidence="4">DUF4129 domain-containing protein</fullName>
    </recommendedName>
</protein>
<dbReference type="Proteomes" id="UP001302477">
    <property type="component" value="Chromosome"/>
</dbReference>
<dbReference type="KEGG" id="mpaf:R5R33_10590"/>
<reference evidence="2 3" key="1">
    <citation type="submission" date="2023-10" db="EMBL/GenBank/DDBJ databases">
        <title>Description of Microbulbifer bruguierae sp. nov., isolated from the sediments of mangrove plant Bruguiera sexangula and comparative genomic analyses of the genus Microbulbifer.</title>
        <authorList>
            <person name="Long M."/>
        </authorList>
    </citation>
    <scope>NUCLEOTIDE SEQUENCE [LARGE SCALE GENOMIC DNA]</scope>
    <source>
        <strain evidence="2 3">SPO729</strain>
    </source>
</reference>
<accession>A0AAU0MUP7</accession>
<keyword evidence="1" id="KW-0472">Membrane</keyword>
<evidence type="ECO:0000256" key="1">
    <source>
        <dbReference type="SAM" id="Phobius"/>
    </source>
</evidence>
<evidence type="ECO:0000313" key="2">
    <source>
        <dbReference type="EMBL" id="WOX04192.1"/>
    </source>
</evidence>
<feature type="transmembrane region" description="Helical" evidence="1">
    <location>
        <begin position="361"/>
        <end position="386"/>
    </location>
</feature>
<sequence length="536" mass="61325">MNLDKLAVHARLRSNWESVDLGILLARRHWLQMTLLWLIPAALLFALLAALFPHSPNMAIFVVWWLKPLLERLPLLVVSRQLFGEQLTLREAFAMFARANRRDWFAWLSWRRLSFTRAFDLPVTVLENATGRVRNTRLALLHRNTAGTASWLHIVAVHVEMILGLGVVALALLMLPEQLDINWWSLLSADANVIQWLGNGLSLLIMASVAPFYVCAGFMLYIGRRVELEAWDIEIHFRKLCARKEAALRSPAKSRATPIPRSGVTSALLCATTLALWTFLASPQPAVADPVTPSQAQDLIDETLAGDDFHLREDQGGWRMRKHETSEFRYPEWFIAFIEWLENLGSDDDEPADEESTSSELWALLAGIIELLLWVAAIAITLWLLWHYRHHLRGLLGYRPRRKVVEIQRPATLFGLDLRRESLPDDITAEVLRLWRAGAEREALGLLYRASLSDLISHYDCPFQDHHTEAECAQLVREESQQDRRLPPELVQFFGLLTASWQRLAYAHKAPATAQLETLCTQWQQVFRNESGEVRP</sequence>
<organism evidence="2 3">
    <name type="scientific">Microbulbifer pacificus</name>
    <dbReference type="NCBI Taxonomy" id="407164"/>
    <lineage>
        <taxon>Bacteria</taxon>
        <taxon>Pseudomonadati</taxon>
        <taxon>Pseudomonadota</taxon>
        <taxon>Gammaproteobacteria</taxon>
        <taxon>Cellvibrionales</taxon>
        <taxon>Microbulbiferaceae</taxon>
        <taxon>Microbulbifer</taxon>
    </lineage>
</organism>